<proteinExistence type="predicted"/>
<evidence type="ECO:0000313" key="1">
    <source>
        <dbReference type="EMBL" id="HAS8538322.1"/>
    </source>
</evidence>
<dbReference type="Proteomes" id="UP000863257">
    <property type="component" value="Unassembled WGS sequence"/>
</dbReference>
<dbReference type="AlphaFoldDB" id="A0A8H9K709"/>
<name>A0A8H9K709_VIBVL</name>
<sequence>MHAISAIVVPASAISAVEQLELAFVKHGDWITVDNSKLIQLHVDPCDEEDLAIYGHSDLTSRFTTSLAQLGIRNFVAVCTNSYGAGTYEQDNALFTVYEDSSFSFSYEDSIDVALEKLGVTVDSDNTSTFDTVGLNNYRSLDDLIKAYKHSKLDMATLEFLDEIKDFLQIRQFAKREVNQLYLSCLACEISSYRKLVEGQEIDPNQASELIAKAITGTLTTRLTLVHDGNDIRVIGGKEIILAVDLFLSNRVTVNVLGHELTYSDFHSMALEEIIGFTQFDVVTYGTQNKPMDNLMLEELIKNAN</sequence>
<comment type="caution">
    <text evidence="1">The sequence shown here is derived from an EMBL/GenBank/DDBJ whole genome shotgun (WGS) entry which is preliminary data.</text>
</comment>
<reference evidence="1" key="1">
    <citation type="journal article" date="2018" name="Genome Biol.">
        <title>SKESA: strategic k-mer extension for scrupulous assemblies.</title>
        <authorList>
            <person name="Souvorov A."/>
            <person name="Agarwala R."/>
            <person name="Lipman D.J."/>
        </authorList>
    </citation>
    <scope>NUCLEOTIDE SEQUENCE</scope>
    <source>
        <strain evidence="1">BCW_3452</strain>
    </source>
</reference>
<organism evidence="1 2">
    <name type="scientific">Vibrio vulnificus</name>
    <dbReference type="NCBI Taxonomy" id="672"/>
    <lineage>
        <taxon>Bacteria</taxon>
        <taxon>Pseudomonadati</taxon>
        <taxon>Pseudomonadota</taxon>
        <taxon>Gammaproteobacteria</taxon>
        <taxon>Vibrionales</taxon>
        <taxon>Vibrionaceae</taxon>
        <taxon>Vibrio</taxon>
    </lineage>
</organism>
<accession>A0A8H9K709</accession>
<protein>
    <submittedName>
        <fullName evidence="1">Uncharacterized protein</fullName>
    </submittedName>
</protein>
<evidence type="ECO:0000313" key="2">
    <source>
        <dbReference type="Proteomes" id="UP000863257"/>
    </source>
</evidence>
<gene>
    <name evidence="1" type="ORF">I7730_00720</name>
</gene>
<dbReference type="EMBL" id="DACRBY010000001">
    <property type="protein sequence ID" value="HAS8538322.1"/>
    <property type="molecule type" value="Genomic_DNA"/>
</dbReference>
<reference evidence="1" key="2">
    <citation type="submission" date="2019-01" db="EMBL/GenBank/DDBJ databases">
        <authorList>
            <consortium name="NCBI Pathogen Detection Project"/>
        </authorList>
    </citation>
    <scope>NUCLEOTIDE SEQUENCE</scope>
    <source>
        <strain evidence="1">BCW_3452</strain>
    </source>
</reference>